<dbReference type="InterPro" id="IPR022646">
    <property type="entry name" value="SecD/SecF_CS"/>
</dbReference>
<reference evidence="13 14" key="1">
    <citation type="journal article" date="2016" name="Nat. Commun.">
        <title>Thousands of microbial genomes shed light on interconnected biogeochemical processes in an aquifer system.</title>
        <authorList>
            <person name="Anantharaman K."/>
            <person name="Brown C.T."/>
            <person name="Hug L.A."/>
            <person name="Sharon I."/>
            <person name="Castelle C.J."/>
            <person name="Probst A.J."/>
            <person name="Thomas B.C."/>
            <person name="Singh A."/>
            <person name="Wilkins M.J."/>
            <person name="Karaoz U."/>
            <person name="Brodie E.L."/>
            <person name="Williams K.H."/>
            <person name="Hubbard S.S."/>
            <person name="Banfield J.F."/>
        </authorList>
    </citation>
    <scope>NUCLEOTIDE SEQUENCE [LARGE SCALE GENOMIC DNA]</scope>
</reference>
<dbReference type="GO" id="GO:0006605">
    <property type="term" value="P:protein targeting"/>
    <property type="evidence" value="ECO:0007669"/>
    <property type="project" value="UniProtKB-UniRule"/>
</dbReference>
<dbReference type="Pfam" id="PF02355">
    <property type="entry name" value="SecD_SecF_C"/>
    <property type="match status" value="1"/>
</dbReference>
<gene>
    <name evidence="9" type="primary">secD</name>
    <name evidence="13" type="ORF">A3D03_01910</name>
</gene>
<keyword evidence="2 9" id="KW-0813">Transport</keyword>
<feature type="transmembrane region" description="Helical" evidence="9">
    <location>
        <begin position="394"/>
        <end position="411"/>
    </location>
</feature>
<dbReference type="AlphaFoldDB" id="A0A1F6ACR5"/>
<keyword evidence="6 9" id="KW-1133">Transmembrane helix</keyword>
<evidence type="ECO:0000259" key="10">
    <source>
        <dbReference type="Pfam" id="PF02355"/>
    </source>
</evidence>
<evidence type="ECO:0000256" key="9">
    <source>
        <dbReference type="HAMAP-Rule" id="MF_01463"/>
    </source>
</evidence>
<dbReference type="FunFam" id="1.20.1640.10:FF:000004">
    <property type="entry name" value="Protein translocase subunit SecD"/>
    <property type="match status" value="1"/>
</dbReference>
<comment type="function">
    <text evidence="9">Part of the Sec protein translocase complex. Interacts with the SecYEG preprotein conducting channel. SecDF uses the proton motive force (PMF) to complete protein translocation after the ATP-dependent function of SecA.</text>
</comment>
<dbReference type="InterPro" id="IPR005791">
    <property type="entry name" value="SecD"/>
</dbReference>
<proteinExistence type="inferred from homology"/>
<protein>
    <recommendedName>
        <fullName evidence="9">Protein translocase subunit SecD</fullName>
    </recommendedName>
</protein>
<feature type="transmembrane region" description="Helical" evidence="9">
    <location>
        <begin position="6"/>
        <end position="23"/>
    </location>
</feature>
<evidence type="ECO:0000256" key="5">
    <source>
        <dbReference type="ARBA" id="ARBA00022927"/>
    </source>
</evidence>
<dbReference type="Gene3D" id="3.30.1360.200">
    <property type="match status" value="1"/>
</dbReference>
<evidence type="ECO:0000256" key="6">
    <source>
        <dbReference type="ARBA" id="ARBA00022989"/>
    </source>
</evidence>
<dbReference type="InterPro" id="IPR048631">
    <property type="entry name" value="SecD_1st"/>
</dbReference>
<feature type="domain" description="Protein export membrane protein SecD/SecF C-terminal" evidence="10">
    <location>
        <begin position="271"/>
        <end position="441"/>
    </location>
</feature>
<comment type="caution">
    <text evidence="13">The sequence shown here is derived from an EMBL/GenBank/DDBJ whole genome shotgun (WGS) entry which is preliminary data.</text>
</comment>
<dbReference type="HAMAP" id="MF_01463_B">
    <property type="entry name" value="SecD_B"/>
    <property type="match status" value="1"/>
</dbReference>
<dbReference type="InterPro" id="IPR055344">
    <property type="entry name" value="SecD_SecF_C_bact"/>
</dbReference>
<dbReference type="InterPro" id="IPR001036">
    <property type="entry name" value="Acrflvin-R"/>
</dbReference>
<keyword evidence="4 9" id="KW-0812">Transmembrane</keyword>
<dbReference type="SUPFAM" id="SSF82866">
    <property type="entry name" value="Multidrug efflux transporter AcrB transmembrane domain"/>
    <property type="match status" value="1"/>
</dbReference>
<name>A0A1F6ACR5_9BACT</name>
<dbReference type="Pfam" id="PF22599">
    <property type="entry name" value="SecDF_P1_head"/>
    <property type="match status" value="1"/>
</dbReference>
<comment type="subcellular location">
    <subcellularLocation>
        <location evidence="1 9">Cell membrane</location>
        <topology evidence="1 9">Multi-pass membrane protein</topology>
    </subcellularLocation>
</comment>
<evidence type="ECO:0000256" key="8">
    <source>
        <dbReference type="ARBA" id="ARBA00023136"/>
    </source>
</evidence>
<dbReference type="EMBL" id="MFJN01000009">
    <property type="protein sequence ID" value="OGG22097.1"/>
    <property type="molecule type" value="Genomic_DNA"/>
</dbReference>
<dbReference type="Gene3D" id="1.20.1640.10">
    <property type="entry name" value="Multidrug efflux transporter AcrB transmembrane domain"/>
    <property type="match status" value="1"/>
</dbReference>
<dbReference type="STRING" id="1798384.A3D03_01910"/>
<dbReference type="NCBIfam" id="TIGR01129">
    <property type="entry name" value="secD"/>
    <property type="match status" value="1"/>
</dbReference>
<evidence type="ECO:0000259" key="11">
    <source>
        <dbReference type="Pfam" id="PF21760"/>
    </source>
</evidence>
<dbReference type="Gene3D" id="3.30.70.3400">
    <property type="match status" value="1"/>
</dbReference>
<dbReference type="GO" id="GO:0065002">
    <property type="term" value="P:intracellular protein transmembrane transport"/>
    <property type="evidence" value="ECO:0007669"/>
    <property type="project" value="UniProtKB-UniRule"/>
</dbReference>
<evidence type="ECO:0000256" key="7">
    <source>
        <dbReference type="ARBA" id="ARBA00023010"/>
    </source>
</evidence>
<comment type="caution">
    <text evidence="9">Lacks conserved residue(s) required for the propagation of feature annotation.</text>
</comment>
<dbReference type="Proteomes" id="UP000177092">
    <property type="component" value="Unassembled WGS sequence"/>
</dbReference>
<dbReference type="NCBIfam" id="TIGR00916">
    <property type="entry name" value="2A0604s01"/>
    <property type="match status" value="1"/>
</dbReference>
<evidence type="ECO:0000313" key="13">
    <source>
        <dbReference type="EMBL" id="OGG22097.1"/>
    </source>
</evidence>
<feature type="transmembrane region" description="Helical" evidence="9">
    <location>
        <begin position="321"/>
        <end position="354"/>
    </location>
</feature>
<comment type="similarity">
    <text evidence="9">Belongs to the SecD/SecF family. SecD subfamily.</text>
</comment>
<dbReference type="PANTHER" id="PTHR30081:SF1">
    <property type="entry name" value="PROTEIN TRANSLOCASE SUBUNIT SECD"/>
    <property type="match status" value="1"/>
</dbReference>
<keyword evidence="5 9" id="KW-0653">Protein transport</keyword>
<dbReference type="Pfam" id="PF07549">
    <property type="entry name" value="Sec_GG"/>
    <property type="match status" value="1"/>
</dbReference>
<evidence type="ECO:0000259" key="12">
    <source>
        <dbReference type="Pfam" id="PF22599"/>
    </source>
</evidence>
<dbReference type="PANTHER" id="PTHR30081">
    <property type="entry name" value="PROTEIN-EXPORT MEMBRANE PROTEIN SEC"/>
    <property type="match status" value="1"/>
</dbReference>
<dbReference type="GO" id="GO:0043952">
    <property type="term" value="P:protein transport by the Sec complex"/>
    <property type="evidence" value="ECO:0007669"/>
    <property type="project" value="UniProtKB-UniRule"/>
</dbReference>
<organism evidence="13 14">
    <name type="scientific">Candidatus Gottesmanbacteria bacterium RIFCSPHIGHO2_02_FULL_40_13</name>
    <dbReference type="NCBI Taxonomy" id="1798384"/>
    <lineage>
        <taxon>Bacteria</taxon>
        <taxon>Candidatus Gottesmaniibacteriota</taxon>
    </lineage>
</organism>
<feature type="transmembrane region" description="Helical" evidence="9">
    <location>
        <begin position="291"/>
        <end position="315"/>
    </location>
</feature>
<dbReference type="Pfam" id="PF21760">
    <property type="entry name" value="SecD_1st"/>
    <property type="match status" value="1"/>
</dbReference>
<accession>A0A1F6ACR5</accession>
<evidence type="ECO:0000256" key="1">
    <source>
        <dbReference type="ARBA" id="ARBA00004651"/>
    </source>
</evidence>
<feature type="domain" description="SecDF P1 head subdomain" evidence="12">
    <location>
        <begin position="174"/>
        <end position="268"/>
    </location>
</feature>
<comment type="subunit">
    <text evidence="9">Forms a complex with SecF. Part of the essential Sec protein translocation apparatus which comprises SecA, SecYEG and auxiliary proteins SecDF. Other proteins may also be involved.</text>
</comment>
<evidence type="ECO:0000256" key="2">
    <source>
        <dbReference type="ARBA" id="ARBA00022448"/>
    </source>
</evidence>
<dbReference type="GO" id="GO:0015450">
    <property type="term" value="F:protein-transporting ATPase activity"/>
    <property type="evidence" value="ECO:0007669"/>
    <property type="project" value="InterPro"/>
</dbReference>
<feature type="domain" description="Protein translocase subunit SecDF P1" evidence="11">
    <location>
        <begin position="93"/>
        <end position="151"/>
    </location>
</feature>
<feature type="transmembrane region" description="Helical" evidence="9">
    <location>
        <begin position="417"/>
        <end position="437"/>
    </location>
</feature>
<sequence length="443" mass="48361">MFGKRKIFWFIIALTIMVAIVDLPKDYPLKFRLGQINFDRTISSPKININIGNFAVNKDIDVQFGLDLAGGTHLVLEADMSKVEKADRVKAYDSAKNIVERRINLYGLSEPVIQQSKVGDSYRILVEIPGVSNIDQAIELIGKTAQLSFFEEATKSANEATPSSLAEIWPILTSLTGKNLKKAEVTFEPNTGEPQVSLEFDSDGAKMFEDITTRNVGKTVAIFLDNQLLSAPKVNESITGGKASITGKFSLDEAKRLAISLNAGALPVPLKVIEQRNVGATLGQQSIERSVLAGMVGFLIIAVFMIVNYGLLGVIADTALIIYALIVFAIFKLVPVTLTLAGIAGFILSIGMAVDANILIFERMKEEIRWGKDYLVALKLGFDRAFPSIRDSNISSLITCGILYWFGTGIVRGFALTLAIGIVVSLFSAITITRNLLNLIYKE</sequence>
<evidence type="ECO:0000256" key="4">
    <source>
        <dbReference type="ARBA" id="ARBA00022692"/>
    </source>
</evidence>
<evidence type="ECO:0000313" key="14">
    <source>
        <dbReference type="Proteomes" id="UP000177092"/>
    </source>
</evidence>
<dbReference type="GO" id="GO:0005886">
    <property type="term" value="C:plasma membrane"/>
    <property type="evidence" value="ECO:0007669"/>
    <property type="project" value="UniProtKB-SubCell"/>
</dbReference>
<keyword evidence="8 9" id="KW-0472">Membrane</keyword>
<evidence type="ECO:0000256" key="3">
    <source>
        <dbReference type="ARBA" id="ARBA00022475"/>
    </source>
</evidence>
<keyword evidence="3 9" id="KW-1003">Cell membrane</keyword>
<dbReference type="InterPro" id="IPR054384">
    <property type="entry name" value="SecDF_P1_head"/>
</dbReference>
<dbReference type="InterPro" id="IPR048634">
    <property type="entry name" value="SecD_SecF_C"/>
</dbReference>
<keyword evidence="7 9" id="KW-0811">Translocation</keyword>
<dbReference type="InterPro" id="IPR022813">
    <property type="entry name" value="SecD/SecF_arch_bac"/>
</dbReference>
<dbReference type="PRINTS" id="PR00702">
    <property type="entry name" value="ACRIFLAVINRP"/>
</dbReference>